<dbReference type="InterPro" id="IPR002935">
    <property type="entry name" value="SAM_O-MeTrfase"/>
</dbReference>
<comment type="similarity">
    <text evidence="4">Belongs to the class I-like SAM-binding methyltransferase superfamily. Cation-dependent O-methyltransferase family.</text>
</comment>
<dbReference type="InterPro" id="IPR029063">
    <property type="entry name" value="SAM-dependent_MTases_sf"/>
</dbReference>
<dbReference type="EMBL" id="KK208748">
    <property type="protein sequence ID" value="EZF77502.1"/>
    <property type="molecule type" value="Genomic_DNA"/>
</dbReference>
<evidence type="ECO:0000256" key="3">
    <source>
        <dbReference type="ARBA" id="ARBA00022691"/>
    </source>
</evidence>
<dbReference type="AlphaFoldDB" id="A0A022Y3E8"/>
<dbReference type="HOGENOM" id="CLU_067676_7_0_1"/>
<dbReference type="GO" id="GO:0008171">
    <property type="term" value="F:O-methyltransferase activity"/>
    <property type="evidence" value="ECO:0007669"/>
    <property type="project" value="InterPro"/>
</dbReference>
<dbReference type="Gene3D" id="3.40.50.150">
    <property type="entry name" value="Vaccinia Virus protein VP39"/>
    <property type="match status" value="1"/>
</dbReference>
<dbReference type="PANTHER" id="PTHR43167">
    <property type="entry name" value="PUTATIVE (AFU_ORTHOLOGUE AFUA_6G01830)-RELATED"/>
    <property type="match status" value="1"/>
</dbReference>
<protein>
    <recommendedName>
        <fullName evidence="7">O-methyltransferase</fullName>
    </recommendedName>
</protein>
<gene>
    <name evidence="5" type="ORF">H105_01328</name>
</gene>
<dbReference type="PANTHER" id="PTHR43167:SF1">
    <property type="entry name" value="PUTATIVE (AFU_ORTHOLOGUE AFUA_6G01830)-RELATED"/>
    <property type="match status" value="1"/>
</dbReference>
<organism evidence="5 6">
    <name type="scientific">Trichophyton soudanense CBS 452.61</name>
    <dbReference type="NCBI Taxonomy" id="1215331"/>
    <lineage>
        <taxon>Eukaryota</taxon>
        <taxon>Fungi</taxon>
        <taxon>Dikarya</taxon>
        <taxon>Ascomycota</taxon>
        <taxon>Pezizomycotina</taxon>
        <taxon>Eurotiomycetes</taxon>
        <taxon>Eurotiomycetidae</taxon>
        <taxon>Onygenales</taxon>
        <taxon>Arthrodermataceae</taxon>
        <taxon>Trichophyton</taxon>
    </lineage>
</organism>
<evidence type="ECO:0008006" key="7">
    <source>
        <dbReference type="Google" id="ProtNLM"/>
    </source>
</evidence>
<proteinExistence type="inferred from homology"/>
<dbReference type="SUPFAM" id="SSF53335">
    <property type="entry name" value="S-adenosyl-L-methionine-dependent methyltransferases"/>
    <property type="match status" value="1"/>
</dbReference>
<dbReference type="Pfam" id="PF13578">
    <property type="entry name" value="Methyltransf_24"/>
    <property type="match status" value="1"/>
</dbReference>
<keyword evidence="3" id="KW-0949">S-adenosyl-L-methionine</keyword>
<dbReference type="OrthoDB" id="4863010at2759"/>
<evidence type="ECO:0000313" key="5">
    <source>
        <dbReference type="EMBL" id="EZF77502.1"/>
    </source>
</evidence>
<keyword evidence="6" id="KW-1185">Reference proteome</keyword>
<name>A0A022Y3E8_TRISD</name>
<evidence type="ECO:0000256" key="2">
    <source>
        <dbReference type="ARBA" id="ARBA00022679"/>
    </source>
</evidence>
<keyword evidence="2" id="KW-0808">Transferase</keyword>
<dbReference type="PROSITE" id="PS51682">
    <property type="entry name" value="SAM_OMT_I"/>
    <property type="match status" value="1"/>
</dbReference>
<sequence>MASPSVLVSSPKVAALLKRLHGESGAQESSFSVVSFWLRKKIMTMIFGSRRWNSADDDFMRDKYICLEADKSELVYLLARSTGALNIVEAGTSFGVSTIYLALAAGQNAAAKASKSITPGQGAQVFATENEPTKAKKAKEHWKEAGEEVEPWITLLEGDLRETLPDQMKKVDQIDMLLLDIWTPMALPALKAVQPKLRTGALIIADNTVMARSDYKDLFDYMDDPKNGFKHMTTPFKGGLEVIVYLP</sequence>
<dbReference type="GO" id="GO:0032259">
    <property type="term" value="P:methylation"/>
    <property type="evidence" value="ECO:0007669"/>
    <property type="project" value="UniProtKB-KW"/>
</dbReference>
<evidence type="ECO:0000256" key="4">
    <source>
        <dbReference type="ARBA" id="ARBA00023453"/>
    </source>
</evidence>
<accession>A0A022Y3E8</accession>
<evidence type="ECO:0000256" key="1">
    <source>
        <dbReference type="ARBA" id="ARBA00022603"/>
    </source>
</evidence>
<keyword evidence="1" id="KW-0489">Methyltransferase</keyword>
<dbReference type="Proteomes" id="UP000023623">
    <property type="component" value="Unassembled WGS sequence"/>
</dbReference>
<reference evidence="5 6" key="1">
    <citation type="submission" date="2014-02" db="EMBL/GenBank/DDBJ databases">
        <title>The Genome Sequence of Trichophyton rubrum (morphotype soudanense) CBS 452.61.</title>
        <authorList>
            <consortium name="The Broad Institute Genomics Platform"/>
            <person name="Cuomo C.A."/>
            <person name="White T.C."/>
            <person name="Graser Y."/>
            <person name="Martinez-Rossi N."/>
            <person name="Heitman J."/>
            <person name="Young S.K."/>
            <person name="Zeng Q."/>
            <person name="Gargeya S."/>
            <person name="Abouelleil A."/>
            <person name="Alvarado L."/>
            <person name="Chapman S.B."/>
            <person name="Gainer-Dewar J."/>
            <person name="Goldberg J."/>
            <person name="Griggs A."/>
            <person name="Gujja S."/>
            <person name="Hansen M."/>
            <person name="Howarth C."/>
            <person name="Imamovic A."/>
            <person name="Larimer J."/>
            <person name="Martinez D."/>
            <person name="Murphy C."/>
            <person name="Pearson M.D."/>
            <person name="Persinoti G."/>
            <person name="Poon T."/>
            <person name="Priest M."/>
            <person name="Roberts A.D."/>
            <person name="Saif S."/>
            <person name="Shea T.D."/>
            <person name="Sykes S.N."/>
            <person name="Wortman J."/>
            <person name="Nusbaum C."/>
            <person name="Birren B."/>
        </authorList>
    </citation>
    <scope>NUCLEOTIDE SEQUENCE [LARGE SCALE GENOMIC DNA]</scope>
    <source>
        <strain evidence="5 6">CBS 452.61</strain>
    </source>
</reference>
<evidence type="ECO:0000313" key="6">
    <source>
        <dbReference type="Proteomes" id="UP000023623"/>
    </source>
</evidence>